<reference evidence="1" key="1">
    <citation type="journal article" date="2014" name="Int. J. Syst. Evol. Microbiol.">
        <title>Complete genome sequence of Corynebacterium casei LMG S-19264T (=DSM 44701T), isolated from a smear-ripened cheese.</title>
        <authorList>
            <consortium name="US DOE Joint Genome Institute (JGI-PGF)"/>
            <person name="Walter F."/>
            <person name="Albersmeier A."/>
            <person name="Kalinowski J."/>
            <person name="Ruckert C."/>
        </authorList>
    </citation>
    <scope>NUCLEOTIDE SEQUENCE</scope>
    <source>
        <strain evidence="1">CGMCC 1.12754</strain>
    </source>
</reference>
<gene>
    <name evidence="1" type="ORF">GCM10011398_26920</name>
</gene>
<protein>
    <submittedName>
        <fullName evidence="1">Uncharacterized protein</fullName>
    </submittedName>
</protein>
<keyword evidence="2" id="KW-1185">Reference proteome</keyword>
<accession>A0A917HIH4</accession>
<proteinExistence type="predicted"/>
<reference evidence="1" key="2">
    <citation type="submission" date="2020-09" db="EMBL/GenBank/DDBJ databases">
        <authorList>
            <person name="Sun Q."/>
            <person name="Zhou Y."/>
        </authorList>
    </citation>
    <scope>NUCLEOTIDE SEQUENCE</scope>
    <source>
        <strain evidence="1">CGMCC 1.12754</strain>
    </source>
</reference>
<evidence type="ECO:0000313" key="1">
    <source>
        <dbReference type="EMBL" id="GGG80139.1"/>
    </source>
</evidence>
<dbReference type="Proteomes" id="UP000622860">
    <property type="component" value="Unassembled WGS sequence"/>
</dbReference>
<dbReference type="EMBL" id="BMFR01000011">
    <property type="protein sequence ID" value="GGG80139.1"/>
    <property type="molecule type" value="Genomic_DNA"/>
</dbReference>
<dbReference type="AlphaFoldDB" id="A0A917HIH4"/>
<organism evidence="1 2">
    <name type="scientific">Virgibacillus oceani</name>
    <dbReference type="NCBI Taxonomy" id="1479511"/>
    <lineage>
        <taxon>Bacteria</taxon>
        <taxon>Bacillati</taxon>
        <taxon>Bacillota</taxon>
        <taxon>Bacilli</taxon>
        <taxon>Bacillales</taxon>
        <taxon>Bacillaceae</taxon>
        <taxon>Virgibacillus</taxon>
    </lineage>
</organism>
<comment type="caution">
    <text evidence="1">The sequence shown here is derived from an EMBL/GenBank/DDBJ whole genome shotgun (WGS) entry which is preliminary data.</text>
</comment>
<sequence length="63" mass="7559">MDYRTGNRFGRWVLKAIIFWSTNFFNLKVIDKINNYCIIGPIMKSISFIRKFQPLMVRVESIQ</sequence>
<name>A0A917HIH4_9BACI</name>
<evidence type="ECO:0000313" key="2">
    <source>
        <dbReference type="Proteomes" id="UP000622860"/>
    </source>
</evidence>